<dbReference type="AlphaFoldDB" id="A0A917CWV3"/>
<dbReference type="EMBL" id="BMCU01000002">
    <property type="protein sequence ID" value="GGG02599.1"/>
    <property type="molecule type" value="Genomic_DNA"/>
</dbReference>
<organism evidence="3 4">
    <name type="scientific">Rhodococcoides trifolii</name>
    <dbReference type="NCBI Taxonomy" id="908250"/>
    <lineage>
        <taxon>Bacteria</taxon>
        <taxon>Bacillati</taxon>
        <taxon>Actinomycetota</taxon>
        <taxon>Actinomycetes</taxon>
        <taxon>Mycobacteriales</taxon>
        <taxon>Nocardiaceae</taxon>
        <taxon>Rhodococcoides</taxon>
    </lineage>
</organism>
<keyword evidence="2" id="KW-0812">Transmembrane</keyword>
<dbReference type="NCBIfam" id="TIGR03057">
    <property type="entry name" value="xxxLxxG_by_4"/>
    <property type="match status" value="2"/>
</dbReference>
<comment type="caution">
    <text evidence="3">The sequence shown here is derived from an EMBL/GenBank/DDBJ whole genome shotgun (WGS) entry which is preliminary data.</text>
</comment>
<keyword evidence="2" id="KW-0472">Membrane</keyword>
<feature type="region of interest" description="Disordered" evidence="1">
    <location>
        <begin position="460"/>
        <end position="479"/>
    </location>
</feature>
<reference evidence="3" key="2">
    <citation type="submission" date="2020-09" db="EMBL/GenBank/DDBJ databases">
        <authorList>
            <person name="Sun Q."/>
            <person name="Sedlacek I."/>
        </authorList>
    </citation>
    <scope>NUCLEOTIDE SEQUENCE</scope>
    <source>
        <strain evidence="3">CCM 7905</strain>
    </source>
</reference>
<feature type="transmembrane region" description="Helical" evidence="2">
    <location>
        <begin position="383"/>
        <end position="406"/>
    </location>
</feature>
<feature type="transmembrane region" description="Helical" evidence="2">
    <location>
        <begin position="426"/>
        <end position="449"/>
    </location>
</feature>
<feature type="transmembrane region" description="Helical" evidence="2">
    <location>
        <begin position="298"/>
        <end position="316"/>
    </location>
</feature>
<evidence type="ECO:0008006" key="5">
    <source>
        <dbReference type="Google" id="ProtNLM"/>
    </source>
</evidence>
<accession>A0A917CWV3</accession>
<protein>
    <recommendedName>
        <fullName evidence="5">X-X-X-Leu-X-X-Gly heptad repeat-containing protein</fullName>
    </recommendedName>
</protein>
<evidence type="ECO:0000256" key="1">
    <source>
        <dbReference type="SAM" id="MobiDB-lite"/>
    </source>
</evidence>
<gene>
    <name evidence="3" type="ORF">GCM10007304_15750</name>
</gene>
<keyword evidence="2" id="KW-1133">Transmembrane helix</keyword>
<keyword evidence="4" id="KW-1185">Reference proteome</keyword>
<feature type="transmembrane region" description="Helical" evidence="2">
    <location>
        <begin position="323"/>
        <end position="342"/>
    </location>
</feature>
<dbReference type="Proteomes" id="UP000654257">
    <property type="component" value="Unassembled WGS sequence"/>
</dbReference>
<evidence type="ECO:0000313" key="4">
    <source>
        <dbReference type="Proteomes" id="UP000654257"/>
    </source>
</evidence>
<reference evidence="3" key="1">
    <citation type="journal article" date="2014" name="Int. J. Syst. Evol. Microbiol.">
        <title>Complete genome sequence of Corynebacterium casei LMG S-19264T (=DSM 44701T), isolated from a smear-ripened cheese.</title>
        <authorList>
            <consortium name="US DOE Joint Genome Institute (JGI-PGF)"/>
            <person name="Walter F."/>
            <person name="Albersmeier A."/>
            <person name="Kalinowski J."/>
            <person name="Ruckert C."/>
        </authorList>
    </citation>
    <scope>NUCLEOTIDE SEQUENCE</scope>
    <source>
        <strain evidence="3">CCM 7905</strain>
    </source>
</reference>
<name>A0A917CWV3_9NOCA</name>
<dbReference type="InterPro" id="IPR023908">
    <property type="entry name" value="xxxLxxG_rpt"/>
</dbReference>
<feature type="transmembrane region" description="Helical" evidence="2">
    <location>
        <begin position="348"/>
        <end position="376"/>
    </location>
</feature>
<evidence type="ECO:0000256" key="2">
    <source>
        <dbReference type="SAM" id="Phobius"/>
    </source>
</evidence>
<sequence length="479" mass="47987">MVARVVAVLLSPVALVLAIVVPALAAGVWFASNPVPAATVTAAPASSSGDPLADTRKSLASTTLPLGLLSGGLAKLTDGGKQLDDGAHQLSDGLHQAKDGSGELADGMTQLREGVWALGDGSTKVSGGVDKVVDSLTGLGAVQGQVDLIVQQSIETLAASTDPAAKGAIDQLTTVQTMLRTQGLGGDVMNQLQELKTGARTLAYQLSDPKSEFVDGIVRATEGSAALRDGLVKLDDGGNRLVDGTGQLVDGTGPMAGVISGVQSDISDASASLPPANRIAADPTAPSTFVVRPALPDWPYMVSALLLVGAAVAVSLRVVRERFPVLVTAGIAVSAAVVLWFAQDDLTGGALAAAVVVLAVWAAALVAAGRAVIAVAGQWTGRIVLLVAAGVQLVVCGVAGAAFWQTGAHLASFLPLGQVVTALGEIAQSGAGVRTLVCAVVAGATIAVAQAVRSAHTSKVSAEESVPETRDEELASSVP</sequence>
<proteinExistence type="predicted"/>
<evidence type="ECO:0000313" key="3">
    <source>
        <dbReference type="EMBL" id="GGG02599.1"/>
    </source>
</evidence>